<accession>A0A3A8JQY1</accession>
<feature type="region of interest" description="Disordered" evidence="1">
    <location>
        <begin position="88"/>
        <end position="128"/>
    </location>
</feature>
<dbReference type="Pfam" id="PF05272">
    <property type="entry name" value="VapE-like_dom"/>
    <property type="match status" value="1"/>
</dbReference>
<keyword evidence="4" id="KW-1185">Reference proteome</keyword>
<evidence type="ECO:0000313" key="4">
    <source>
        <dbReference type="Proteomes" id="UP000268094"/>
    </source>
</evidence>
<evidence type="ECO:0000313" key="3">
    <source>
        <dbReference type="EMBL" id="RKG92063.1"/>
    </source>
</evidence>
<evidence type="ECO:0000259" key="2">
    <source>
        <dbReference type="Pfam" id="PF05272"/>
    </source>
</evidence>
<reference evidence="4" key="1">
    <citation type="submission" date="2018-09" db="EMBL/GenBank/DDBJ databases">
        <authorList>
            <person name="Livingstone P.G."/>
            <person name="Whitworth D.E."/>
        </authorList>
    </citation>
    <scope>NUCLEOTIDE SEQUENCE [LARGE SCALE GENOMIC DNA]</scope>
    <source>
        <strain evidence="4">CA054A</strain>
    </source>
</reference>
<dbReference type="RefSeq" id="WP_120539935.1">
    <property type="nucleotide sequence ID" value="NZ_RAVZ01000033.1"/>
</dbReference>
<feature type="compositionally biased region" description="Pro residues" evidence="1">
    <location>
        <begin position="108"/>
        <end position="118"/>
    </location>
</feature>
<dbReference type="OrthoDB" id="9763644at2"/>
<dbReference type="InterPro" id="IPR007936">
    <property type="entry name" value="VapE-like_dom"/>
</dbReference>
<feature type="domain" description="Virulence-associated protein E-like" evidence="2">
    <location>
        <begin position="29"/>
        <end position="91"/>
    </location>
</feature>
<comment type="caution">
    <text evidence="3">The sequence shown here is derived from an EMBL/GenBank/DDBJ whole genome shotgun (WGS) entry which is preliminary data.</text>
</comment>
<dbReference type="PANTHER" id="PTHR34985">
    <property type="entry name" value="SLR0554 PROTEIN"/>
    <property type="match status" value="1"/>
</dbReference>
<sequence length="128" mass="14282">MLAACGACQHPSGLGALQHGRRQVAEQRLVGTTNDDAYLRDPTGHRRFWPVRCSHIDIEGLRNDRDQLWAEAVLRFKKNEPWWLPDEKGRRAVMPASRTGPARLRPSPAEPTAPPSCPEPDAQATLAR</sequence>
<dbReference type="AlphaFoldDB" id="A0A3A8JQY1"/>
<proteinExistence type="predicted"/>
<name>A0A3A8JQY1_9BACT</name>
<organism evidence="3 4">
    <name type="scientific">Corallococcus terminator</name>
    <dbReference type="NCBI Taxonomy" id="2316733"/>
    <lineage>
        <taxon>Bacteria</taxon>
        <taxon>Pseudomonadati</taxon>
        <taxon>Myxococcota</taxon>
        <taxon>Myxococcia</taxon>
        <taxon>Myxococcales</taxon>
        <taxon>Cystobacterineae</taxon>
        <taxon>Myxococcaceae</taxon>
        <taxon>Corallococcus</taxon>
    </lineage>
</organism>
<dbReference type="Proteomes" id="UP000268094">
    <property type="component" value="Unassembled WGS sequence"/>
</dbReference>
<gene>
    <name evidence="3" type="ORF">D7V88_07600</name>
</gene>
<protein>
    <recommendedName>
        <fullName evidence="2">Virulence-associated protein E-like domain-containing protein</fullName>
    </recommendedName>
</protein>
<evidence type="ECO:0000256" key="1">
    <source>
        <dbReference type="SAM" id="MobiDB-lite"/>
    </source>
</evidence>
<dbReference type="EMBL" id="RAVZ01000033">
    <property type="protein sequence ID" value="RKG92063.1"/>
    <property type="molecule type" value="Genomic_DNA"/>
</dbReference>
<dbReference type="PANTHER" id="PTHR34985:SF1">
    <property type="entry name" value="SLR0554 PROTEIN"/>
    <property type="match status" value="1"/>
</dbReference>